<evidence type="ECO:0000256" key="3">
    <source>
        <dbReference type="ARBA" id="ARBA00022603"/>
    </source>
</evidence>
<dbReference type="PRINTS" id="PR00508">
    <property type="entry name" value="S21N4MTFRASE"/>
</dbReference>
<evidence type="ECO:0000256" key="7">
    <source>
        <dbReference type="ARBA" id="ARBA00023125"/>
    </source>
</evidence>
<evidence type="ECO:0000256" key="5">
    <source>
        <dbReference type="ARBA" id="ARBA00022691"/>
    </source>
</evidence>
<dbReference type="STRING" id="190304.FN2074"/>
<dbReference type="EMBL" id="CP028101">
    <property type="protein sequence ID" value="AVQ15832.1"/>
    <property type="molecule type" value="Genomic_DNA"/>
</dbReference>
<dbReference type="EMBL" id="AE009951">
    <property type="protein sequence ID" value="AAL94158.1"/>
    <property type="molecule type" value="Genomic_DNA"/>
</dbReference>
<evidence type="ECO:0000256" key="2">
    <source>
        <dbReference type="ARBA" id="ARBA00012185"/>
    </source>
</evidence>
<sequence>MKEEKITFDKLNIIVLDVSRVVDKKITSEINQLKKNISIKIDSNFKNKLRDYLLGYPIEIEDNLNLKNINFTDEELSSAYKSVFEGFSRNENRMINSLISRYKEKFNISNNNHYTDYINYFKEIKKGYYQFVGIHLKANYNLKIENIIDYIESIYNKISNYHNIAIIFEDSFQKKISWEIIAKIAISLENLKHESNFSVFNNNRNHRIKELKEFLMENKRIDKKELMKIVERFYRYIDYGFQFLDFFITEDGNKKILIMQKVELDEKAIPCPSCFETKARGNSYPKVLYKSFECQNDNCPARSKIGRGKRYDLFSIKRQIMLERNALEDYIDDSIYSAYRKDIIKNNTDILNLISLYSWKDDNILLVNFEKNIEKKYLGRNVSCIKENFQNKSVLKKEIEIVEFYKEICKKITPFIDSESIDLVELGEEVIINANSTDALYNKILKQKNIKIGAAITSPPYFNAREYSQWSNLICYFIDMMINAKSVFDNMENNGTYIYNIGDIVDQDNIYVKSNMSKRRQMLGFYSILIFNIVGYQCESNIIWDKGEVQSKRNSTPNHFPGYLKPINVYEHALVFKKTNKEIEYKKTQVVKIDPVIKINSKGKNILGHTAPFPIELAELIIPYIYNKDYYTLDPYLGSGSTLIAMIKNELKGIGFEINKDYFSLAYSRINDFIKN</sequence>
<evidence type="ECO:0000313" key="10">
    <source>
        <dbReference type="EMBL" id="AAL94158.1"/>
    </source>
</evidence>
<comment type="catalytic activity">
    <reaction evidence="8">
        <text>a 2'-deoxycytidine in DNA + S-adenosyl-L-methionine = an N(4)-methyl-2'-deoxycytidine in DNA + S-adenosyl-L-homocysteine + H(+)</text>
        <dbReference type="Rhea" id="RHEA:16857"/>
        <dbReference type="Rhea" id="RHEA-COMP:11369"/>
        <dbReference type="Rhea" id="RHEA-COMP:13674"/>
        <dbReference type="ChEBI" id="CHEBI:15378"/>
        <dbReference type="ChEBI" id="CHEBI:57856"/>
        <dbReference type="ChEBI" id="CHEBI:59789"/>
        <dbReference type="ChEBI" id="CHEBI:85452"/>
        <dbReference type="ChEBI" id="CHEBI:137933"/>
        <dbReference type="EC" id="2.1.1.113"/>
    </reaction>
</comment>
<protein>
    <recommendedName>
        <fullName evidence="2">site-specific DNA-methyltransferase (cytosine-N(4)-specific)</fullName>
        <ecNumber evidence="2">2.1.1.113</ecNumber>
    </recommendedName>
</protein>
<dbReference type="AlphaFoldDB" id="Q8RHG2"/>
<dbReference type="PROSITE" id="PS00093">
    <property type="entry name" value="N4_MTASE"/>
    <property type="match status" value="1"/>
</dbReference>
<dbReference type="GO" id="GO:0005737">
    <property type="term" value="C:cytoplasm"/>
    <property type="evidence" value="ECO:0000318"/>
    <property type="project" value="GO_Central"/>
</dbReference>
<dbReference type="GO" id="GO:0008168">
    <property type="term" value="F:methyltransferase activity"/>
    <property type="evidence" value="ECO:0000318"/>
    <property type="project" value="GO_Central"/>
</dbReference>
<evidence type="ECO:0000256" key="1">
    <source>
        <dbReference type="ARBA" id="ARBA00010203"/>
    </source>
</evidence>
<reference evidence="10" key="1">
    <citation type="journal article" date="2002" name="J. Bacteriol.">
        <title>Genome sequence and analysis of the oral bacterium Fusobacterium nucleatum strain ATCC 25586.</title>
        <authorList>
            <person name="Kapatral V."/>
            <person name="Anderson I."/>
            <person name="Ivanova N."/>
            <person name="Reznik G."/>
            <person name="Los T."/>
            <person name="Lykidis A."/>
            <person name="Bhattacharyya A."/>
            <person name="Bartman A."/>
            <person name="Gardner W."/>
            <person name="Grechkin G."/>
            <person name="Zhu L."/>
            <person name="Vasieva O."/>
            <person name="Chu L."/>
            <person name="Kogan Y."/>
            <person name="Chaga O."/>
            <person name="Goltsman E."/>
            <person name="Bernal A."/>
            <person name="Larsen N."/>
            <person name="D'Souza M."/>
            <person name="Walunas T."/>
            <person name="Pusch G."/>
            <person name="Haselkorn R."/>
            <person name="Fonstein M."/>
            <person name="Kyrpides N."/>
            <person name="Overbeek R."/>
        </authorList>
    </citation>
    <scope>NUCLEOTIDE SEQUENCE [LARGE SCALE GENOMIC DNA]</scope>
    <source>
        <strain evidence="10">ATCC 25586</strain>
    </source>
</reference>
<dbReference type="SUPFAM" id="SSF53335">
    <property type="entry name" value="S-adenosyl-L-methionine-dependent methyltransferases"/>
    <property type="match status" value="1"/>
</dbReference>
<evidence type="ECO:0000313" key="11">
    <source>
        <dbReference type="EMBL" id="AVQ15832.1"/>
    </source>
</evidence>
<keyword evidence="5" id="KW-0949">S-adenosyl-L-methionine</keyword>
<reference evidence="11" key="3">
    <citation type="submission" date="2018-03" db="EMBL/GenBank/DDBJ databases">
        <title>Complete Fusobacterium genomes using hybrid Minion sequencing.</title>
        <authorList>
            <person name="Slade D.J."/>
            <person name="Lahmers K."/>
        </authorList>
    </citation>
    <scope>NUCLEOTIDE SEQUENCE</scope>
    <source>
        <strain evidence="11">ATCC 25586</strain>
    </source>
</reference>
<dbReference type="GO" id="GO:0032259">
    <property type="term" value="P:methylation"/>
    <property type="evidence" value="ECO:0007669"/>
    <property type="project" value="UniProtKB-KW"/>
</dbReference>
<dbReference type="GO" id="GO:0009307">
    <property type="term" value="P:DNA restriction-modification system"/>
    <property type="evidence" value="ECO:0007669"/>
    <property type="project" value="UniProtKB-KW"/>
</dbReference>
<dbReference type="EC" id="2.1.1.113" evidence="2"/>
<keyword evidence="12" id="KW-1185">Reference proteome</keyword>
<dbReference type="InterPro" id="IPR002941">
    <property type="entry name" value="DNA_methylase_N4/N6"/>
</dbReference>
<evidence type="ECO:0000256" key="6">
    <source>
        <dbReference type="ARBA" id="ARBA00022747"/>
    </source>
</evidence>
<keyword evidence="7" id="KW-0238">DNA-binding</keyword>
<dbReference type="InParanoid" id="Q8RHG2"/>
<dbReference type="PaxDb" id="190304-FN2074"/>
<dbReference type="InterPro" id="IPR017985">
    <property type="entry name" value="MeTrfase_CN4_CS"/>
</dbReference>
<dbReference type="GO" id="GO:0003677">
    <property type="term" value="F:DNA binding"/>
    <property type="evidence" value="ECO:0007669"/>
    <property type="project" value="UniProtKB-KW"/>
</dbReference>
<gene>
    <name evidence="10" type="ordered locus">FN2074</name>
    <name evidence="11" type="ORF">C7Y58_02505</name>
</gene>
<comment type="similarity">
    <text evidence="1">Belongs to the N(4)/N(6)-methyltransferase family. N(4) subfamily.</text>
</comment>
<evidence type="ECO:0000256" key="4">
    <source>
        <dbReference type="ARBA" id="ARBA00022679"/>
    </source>
</evidence>
<dbReference type="HOGENOM" id="CLU_396805_0_0_0"/>
<keyword evidence="4" id="KW-0808">Transferase</keyword>
<accession>Q8RHG2</accession>
<evidence type="ECO:0000256" key="8">
    <source>
        <dbReference type="ARBA" id="ARBA00049120"/>
    </source>
</evidence>
<evidence type="ECO:0000313" key="12">
    <source>
        <dbReference type="Proteomes" id="UP000241660"/>
    </source>
</evidence>
<name>Q8RHG2_FUSNN</name>
<proteinExistence type="inferred from homology"/>
<dbReference type="Pfam" id="PF01555">
    <property type="entry name" value="N6_N4_Mtase"/>
    <property type="match status" value="1"/>
</dbReference>
<dbReference type="REBASE" id="6864">
    <property type="entry name" value="M.FnuKORF2074P"/>
</dbReference>
<dbReference type="Proteomes" id="UP000241660">
    <property type="component" value="Chromosome"/>
</dbReference>
<dbReference type="eggNOG" id="COG0863">
    <property type="taxonomic scope" value="Bacteria"/>
</dbReference>
<keyword evidence="3" id="KW-0489">Methyltransferase</keyword>
<dbReference type="KEGG" id="fnu:FN2074"/>
<keyword evidence="6" id="KW-0680">Restriction system</keyword>
<dbReference type="Gene3D" id="3.40.50.150">
    <property type="entry name" value="Vaccinia Virus protein VP39"/>
    <property type="match status" value="1"/>
</dbReference>
<dbReference type="BioCyc" id="FNUC190304:G1FZS-559-MONOMER"/>
<dbReference type="EnsemblBacteria" id="AAL94158">
    <property type="protein sequence ID" value="AAL94158"/>
    <property type="gene ID" value="FN2074"/>
</dbReference>
<dbReference type="InterPro" id="IPR029063">
    <property type="entry name" value="SAM-dependent_MTases_sf"/>
</dbReference>
<dbReference type="PATRIC" id="fig|190304.8.peg.536"/>
<dbReference type="InterPro" id="IPR001091">
    <property type="entry name" value="RM_Methyltransferase"/>
</dbReference>
<evidence type="ECO:0000259" key="9">
    <source>
        <dbReference type="Pfam" id="PF01555"/>
    </source>
</evidence>
<feature type="domain" description="DNA methylase N-4/N-6" evidence="9">
    <location>
        <begin position="455"/>
        <end position="666"/>
    </location>
</feature>
<organism evidence="10">
    <name type="scientific">Fusobacterium nucleatum subsp. nucleatum (strain ATCC 25586 / DSM 15643 / BCRC 10681 / CIP 101130 / JCM 8532 / KCTC 2640 / LMG 13131 / VPI 4355)</name>
    <dbReference type="NCBI Taxonomy" id="190304"/>
    <lineage>
        <taxon>Bacteria</taxon>
        <taxon>Fusobacteriati</taxon>
        <taxon>Fusobacteriota</taxon>
        <taxon>Fusobacteriia</taxon>
        <taxon>Fusobacteriales</taxon>
        <taxon>Fusobacteriaceae</taxon>
        <taxon>Fusobacterium</taxon>
    </lineage>
</organism>
<dbReference type="GO" id="GO:0008170">
    <property type="term" value="F:N-methyltransferase activity"/>
    <property type="evidence" value="ECO:0007669"/>
    <property type="project" value="InterPro"/>
</dbReference>
<reference evidence="12" key="2">
    <citation type="journal article" date="2018" name="MSphere">
        <title>Fusobacterium Genomics Using MinION and Illumina Sequencing Enables Genome Completion and Correction.</title>
        <authorList>
            <person name="Todd S.M."/>
            <person name="Settlage R.E."/>
            <person name="Lahmers K.K."/>
            <person name="Slade D.J."/>
        </authorList>
    </citation>
    <scope>NUCLEOTIDE SEQUENCE [LARGE SCALE GENOMIC DNA]</scope>
    <source>
        <strain evidence="12">ATCC 25586</strain>
    </source>
</reference>
<dbReference type="GO" id="GO:0015667">
    <property type="term" value="F:site-specific DNA-methyltransferase (cytosine-N4-specific) activity"/>
    <property type="evidence" value="ECO:0007669"/>
    <property type="project" value="UniProtKB-EC"/>
</dbReference>